<feature type="non-terminal residue" evidence="2">
    <location>
        <position position="132"/>
    </location>
</feature>
<dbReference type="InterPro" id="IPR011008">
    <property type="entry name" value="Dimeric_a/b-barrel"/>
</dbReference>
<reference evidence="2" key="1">
    <citation type="submission" date="2018-06" db="EMBL/GenBank/DDBJ databases">
        <authorList>
            <person name="Zhirakovskaya E."/>
        </authorList>
    </citation>
    <scope>NUCLEOTIDE SEQUENCE</scope>
</reference>
<feature type="domain" description="DUF3291" evidence="1">
    <location>
        <begin position="5"/>
        <end position="132"/>
    </location>
</feature>
<dbReference type="AlphaFoldDB" id="A0A3B0T1P5"/>
<evidence type="ECO:0000313" key="2">
    <source>
        <dbReference type="EMBL" id="VAW11848.1"/>
    </source>
</evidence>
<dbReference type="InterPro" id="IPR021708">
    <property type="entry name" value="DUF3291"/>
</dbReference>
<organism evidence="2">
    <name type="scientific">hydrothermal vent metagenome</name>
    <dbReference type="NCBI Taxonomy" id="652676"/>
    <lineage>
        <taxon>unclassified sequences</taxon>
        <taxon>metagenomes</taxon>
        <taxon>ecological metagenomes</taxon>
    </lineage>
</organism>
<dbReference type="EMBL" id="UOEN01000051">
    <property type="protein sequence ID" value="VAW11848.1"/>
    <property type="molecule type" value="Genomic_DNA"/>
</dbReference>
<name>A0A3B0T1P5_9ZZZZ</name>
<protein>
    <recommendedName>
        <fullName evidence="1">DUF3291 domain-containing protein</fullName>
    </recommendedName>
</protein>
<dbReference type="Pfam" id="PF11695">
    <property type="entry name" value="DUF3291"/>
    <property type="match status" value="1"/>
</dbReference>
<evidence type="ECO:0000259" key="1">
    <source>
        <dbReference type="Pfam" id="PF11695"/>
    </source>
</evidence>
<proteinExistence type="predicted"/>
<accession>A0A3B0T1P5</accession>
<gene>
    <name evidence="2" type="ORF">MNBD_BACTEROID05-408</name>
</gene>
<dbReference type="SUPFAM" id="SSF54909">
    <property type="entry name" value="Dimeric alpha+beta barrel"/>
    <property type="match status" value="1"/>
</dbReference>
<sequence length="132" mass="15362">MKYHLAQINIAQGKDAIESKTMKGFVDRLDEINTYADQADGFVWRLQSEEGDATSIQAFDDPNLLVNMSVWEDIESLKNFVYKTFHVELIQNRDAWFDKIVNVHQTLWWIPQGTIPTIIEAKEKLEYLQELG</sequence>